<accession>A0A3P4AW49</accession>
<protein>
    <submittedName>
        <fullName evidence="1">Uncharacterized protein</fullName>
    </submittedName>
</protein>
<dbReference type="EMBL" id="LR027517">
    <property type="protein sequence ID" value="VCU54213.1"/>
    <property type="molecule type" value="Genomic_DNA"/>
</dbReference>
<reference evidence="1 2" key="1">
    <citation type="submission" date="2018-10" db="EMBL/GenBank/DDBJ databases">
        <authorList>
            <person name="Peiro R."/>
            <person name="Begona"/>
            <person name="Cbmso G."/>
            <person name="Lopez M."/>
            <person name="Gonzalez S."/>
            <person name="Sacristan E."/>
            <person name="Castillo E."/>
        </authorList>
    </citation>
    <scope>NUCLEOTIDE SEQUENCE [LARGE SCALE GENOMIC DNA]</scope>
    <source>
        <strain evidence="1">TTHNAR1</strain>
    </source>
</reference>
<name>A0A3P4AW49_THETH</name>
<proteinExistence type="predicted"/>
<dbReference type="AlphaFoldDB" id="A0A3P4AW49"/>
<evidence type="ECO:0000313" key="2">
    <source>
        <dbReference type="Proteomes" id="UP000279841"/>
    </source>
</evidence>
<gene>
    <name evidence="1" type="ORF">TTHN1_02022</name>
</gene>
<evidence type="ECO:0000313" key="1">
    <source>
        <dbReference type="EMBL" id="VCU54213.1"/>
    </source>
</evidence>
<dbReference type="Proteomes" id="UP000279841">
    <property type="component" value="Chromosome"/>
</dbReference>
<dbReference type="RefSeq" id="WP_252973296.1">
    <property type="nucleotide sequence ID" value="NZ_LR027517.1"/>
</dbReference>
<sequence>MGACPPLREGLRLLLGGGGTSLRRGGGEPRVCLARRLEHLARGALRGGRKRREQGRELVEGLWVCVAHLEGVFPPEFLPVLKATRQALEYLQGQGA</sequence>
<organism evidence="1 2">
    <name type="scientific">Thermus thermophilus</name>
    <dbReference type="NCBI Taxonomy" id="274"/>
    <lineage>
        <taxon>Bacteria</taxon>
        <taxon>Thermotogati</taxon>
        <taxon>Deinococcota</taxon>
        <taxon>Deinococci</taxon>
        <taxon>Thermales</taxon>
        <taxon>Thermaceae</taxon>
        <taxon>Thermus</taxon>
    </lineage>
</organism>